<keyword evidence="2" id="KW-0812">Transmembrane</keyword>
<dbReference type="SUPFAM" id="SSF54518">
    <property type="entry name" value="Tubby C-terminal domain-like"/>
    <property type="match status" value="1"/>
</dbReference>
<dbReference type="PANTHER" id="PTHR31087">
    <property type="match status" value="1"/>
</dbReference>
<gene>
    <name evidence="3" type="ORF">E3N88_44945</name>
</gene>
<dbReference type="AlphaFoldDB" id="A0A5N6LB78"/>
<dbReference type="EMBL" id="SZYD01002058">
    <property type="protein sequence ID" value="KAD0001319.1"/>
    <property type="molecule type" value="Genomic_DNA"/>
</dbReference>
<dbReference type="Pfam" id="PF04525">
    <property type="entry name" value="LOR"/>
    <property type="match status" value="1"/>
</dbReference>
<dbReference type="InterPro" id="IPR007612">
    <property type="entry name" value="LOR"/>
</dbReference>
<organism evidence="3 4">
    <name type="scientific">Mikania micrantha</name>
    <name type="common">bitter vine</name>
    <dbReference type="NCBI Taxonomy" id="192012"/>
    <lineage>
        <taxon>Eukaryota</taxon>
        <taxon>Viridiplantae</taxon>
        <taxon>Streptophyta</taxon>
        <taxon>Embryophyta</taxon>
        <taxon>Tracheophyta</taxon>
        <taxon>Spermatophyta</taxon>
        <taxon>Magnoliopsida</taxon>
        <taxon>eudicotyledons</taxon>
        <taxon>Gunneridae</taxon>
        <taxon>Pentapetalae</taxon>
        <taxon>asterids</taxon>
        <taxon>campanulids</taxon>
        <taxon>Asterales</taxon>
        <taxon>Asteraceae</taxon>
        <taxon>Asteroideae</taxon>
        <taxon>Heliantheae alliance</taxon>
        <taxon>Eupatorieae</taxon>
        <taxon>Mikania</taxon>
    </lineage>
</organism>
<sequence length="227" mass="25597">MTQPCDQALPNNQVSVIGSQFIVPHPFEVIFVRNPSGDHLITDVNHNTMFKVERRSTSYHEQRLLLDANDIPIVLIHKKKLSAHREWKAYKGFSTADSAIIFRTKTPKIIQSKTNIHVYLANKNRGKDSCDFKITGSWSNKTCTIFTGDSSTIIAQTHKMEAAENVNKDNFMVKIYPYVDYAFVVTLTLILEAMKGFEEEENDNIHQVVFGADGCGILALVCVAIFT</sequence>
<proteinExistence type="inferred from homology"/>
<feature type="transmembrane region" description="Helical" evidence="2">
    <location>
        <begin position="205"/>
        <end position="226"/>
    </location>
</feature>
<accession>A0A5N6LB78</accession>
<evidence type="ECO:0000313" key="3">
    <source>
        <dbReference type="EMBL" id="KAD0001319.1"/>
    </source>
</evidence>
<comment type="similarity">
    <text evidence="1">Belongs to the LOR family.</text>
</comment>
<reference evidence="3 4" key="1">
    <citation type="submission" date="2019-05" db="EMBL/GenBank/DDBJ databases">
        <title>Mikania micrantha, genome provides insights into the molecular mechanism of rapid growth.</title>
        <authorList>
            <person name="Liu B."/>
        </authorList>
    </citation>
    <scope>NUCLEOTIDE SEQUENCE [LARGE SCALE GENOMIC DNA]</scope>
    <source>
        <strain evidence="3">NLD-2019</strain>
        <tissue evidence="3">Leaf</tissue>
    </source>
</reference>
<evidence type="ECO:0000256" key="1">
    <source>
        <dbReference type="ARBA" id="ARBA00005437"/>
    </source>
</evidence>
<dbReference type="InterPro" id="IPR025659">
    <property type="entry name" value="Tubby-like_C"/>
</dbReference>
<feature type="transmembrane region" description="Helical" evidence="2">
    <location>
        <begin position="175"/>
        <end position="193"/>
    </location>
</feature>
<protein>
    <recommendedName>
        <fullName evidence="5">Protein LURP-one-related 15</fullName>
    </recommendedName>
</protein>
<dbReference type="OrthoDB" id="97518at2759"/>
<evidence type="ECO:0008006" key="5">
    <source>
        <dbReference type="Google" id="ProtNLM"/>
    </source>
</evidence>
<evidence type="ECO:0000256" key="2">
    <source>
        <dbReference type="SAM" id="Phobius"/>
    </source>
</evidence>
<evidence type="ECO:0000313" key="4">
    <source>
        <dbReference type="Proteomes" id="UP000326396"/>
    </source>
</evidence>
<dbReference type="Proteomes" id="UP000326396">
    <property type="component" value="Unassembled WGS sequence"/>
</dbReference>
<keyword evidence="2" id="KW-0472">Membrane</keyword>
<name>A0A5N6LB78_9ASTR</name>
<dbReference type="Gene3D" id="2.40.160.200">
    <property type="entry name" value="LURP1-related"/>
    <property type="match status" value="1"/>
</dbReference>
<dbReference type="InterPro" id="IPR038595">
    <property type="entry name" value="LOR_sf"/>
</dbReference>
<dbReference type="PANTHER" id="PTHR31087:SF122">
    <property type="entry name" value="TUBBY-LIKE PROTEIN"/>
    <property type="match status" value="1"/>
</dbReference>
<comment type="caution">
    <text evidence="3">The sequence shown here is derived from an EMBL/GenBank/DDBJ whole genome shotgun (WGS) entry which is preliminary data.</text>
</comment>
<keyword evidence="4" id="KW-1185">Reference proteome</keyword>
<keyword evidence="2" id="KW-1133">Transmembrane helix</keyword>